<gene>
    <name evidence="2" type="ORF">SAMN02745724_04630</name>
</gene>
<proteinExistence type="predicted"/>
<reference evidence="2 3" key="1">
    <citation type="submission" date="2016-10" db="EMBL/GenBank/DDBJ databases">
        <authorList>
            <person name="de Groot N.N."/>
        </authorList>
    </citation>
    <scope>NUCLEOTIDE SEQUENCE [LARGE SCALE GENOMIC DNA]</scope>
    <source>
        <strain evidence="2 3">DSM 6059</strain>
    </source>
</reference>
<organism evidence="2 3">
    <name type="scientific">Pseudoalteromonas denitrificans DSM 6059</name>
    <dbReference type="NCBI Taxonomy" id="1123010"/>
    <lineage>
        <taxon>Bacteria</taxon>
        <taxon>Pseudomonadati</taxon>
        <taxon>Pseudomonadota</taxon>
        <taxon>Gammaproteobacteria</taxon>
        <taxon>Alteromonadales</taxon>
        <taxon>Pseudoalteromonadaceae</taxon>
        <taxon>Pseudoalteromonas</taxon>
    </lineage>
</organism>
<protein>
    <submittedName>
        <fullName evidence="2">Outer membrane beta-barrel protein</fullName>
    </submittedName>
</protein>
<evidence type="ECO:0000313" key="3">
    <source>
        <dbReference type="Proteomes" id="UP000198862"/>
    </source>
</evidence>
<dbReference type="Proteomes" id="UP000198862">
    <property type="component" value="Unassembled WGS sequence"/>
</dbReference>
<dbReference type="NCBIfam" id="TIGR04565">
    <property type="entry name" value="OMP_myx_plus"/>
    <property type="match status" value="1"/>
</dbReference>
<dbReference type="OrthoDB" id="9150045at2"/>
<dbReference type="AlphaFoldDB" id="A0A1I1SV26"/>
<keyword evidence="1" id="KW-0732">Signal</keyword>
<evidence type="ECO:0000256" key="1">
    <source>
        <dbReference type="SAM" id="SignalP"/>
    </source>
</evidence>
<dbReference type="Gene3D" id="2.40.160.20">
    <property type="match status" value="1"/>
</dbReference>
<name>A0A1I1SV26_9GAMM</name>
<dbReference type="EMBL" id="FOLO01000061">
    <property type="protein sequence ID" value="SFD47763.1"/>
    <property type="molecule type" value="Genomic_DNA"/>
</dbReference>
<keyword evidence="3" id="KW-1185">Reference proteome</keyword>
<feature type="chain" id="PRO_5011681179" evidence="1">
    <location>
        <begin position="22"/>
        <end position="218"/>
    </location>
</feature>
<dbReference type="InterPro" id="IPR030820">
    <property type="entry name" value="OMP_myx_plus_Proteobacteria"/>
</dbReference>
<evidence type="ECO:0000313" key="2">
    <source>
        <dbReference type="EMBL" id="SFD47763.1"/>
    </source>
</evidence>
<accession>A0A1I1SV26</accession>
<dbReference type="RefSeq" id="WP_091990372.1">
    <property type="nucleotide sequence ID" value="NZ_FOLO01000061.1"/>
</dbReference>
<sequence length="218" mass="24159">MESRICSLFLIFGTLLQPAFASETLNDDDKAANIEVPLIDPDIERRDINESEINVDDFEFGVFGGVLNIEDFGTSSLLGAKLTYHISETLFTRLSYGQSTAGTTSYERLSGGSNLLTQDEREFRYYDLGLGYSLNGETFITKDLTFNSATYFLLGAGSTEFAGDSRFTVSFTAGYRILLSDNFTLHFDMTDHVFDSDILGAEKTSHNLAFSLGFSGFF</sequence>
<dbReference type="STRING" id="1123010.SAMN02745724_04630"/>
<feature type="signal peptide" evidence="1">
    <location>
        <begin position="1"/>
        <end position="21"/>
    </location>
</feature>